<dbReference type="GO" id="GO:0009279">
    <property type="term" value="C:cell outer membrane"/>
    <property type="evidence" value="ECO:0007669"/>
    <property type="project" value="UniProtKB-SubCell"/>
</dbReference>
<protein>
    <submittedName>
        <fullName evidence="11">Secretin and TonB N-terminal domain-containing protein</fullName>
    </submittedName>
</protein>
<evidence type="ECO:0000256" key="9">
    <source>
        <dbReference type="SAM" id="SignalP"/>
    </source>
</evidence>
<dbReference type="PRINTS" id="PR00811">
    <property type="entry name" value="BCTERIALGSPD"/>
</dbReference>
<dbReference type="InterPro" id="IPR050810">
    <property type="entry name" value="Bact_Secretion_Sys_Channel"/>
</dbReference>
<dbReference type="InterPro" id="IPR004846">
    <property type="entry name" value="T2SS/T3SS_dom"/>
</dbReference>
<feature type="signal peptide" evidence="9">
    <location>
        <begin position="1"/>
        <end position="19"/>
    </location>
</feature>
<comment type="similarity">
    <text evidence="6">Belongs to the bacterial secretin family.</text>
</comment>
<evidence type="ECO:0000313" key="11">
    <source>
        <dbReference type="EMBL" id="QLG88200.1"/>
    </source>
</evidence>
<dbReference type="SUPFAM" id="SSF48452">
    <property type="entry name" value="TPR-like"/>
    <property type="match status" value="1"/>
</dbReference>
<dbReference type="GO" id="GO:0009306">
    <property type="term" value="P:protein secretion"/>
    <property type="evidence" value="ECO:0007669"/>
    <property type="project" value="InterPro"/>
</dbReference>
<evidence type="ECO:0000256" key="4">
    <source>
        <dbReference type="ARBA" id="ARBA00023136"/>
    </source>
</evidence>
<evidence type="ECO:0000256" key="1">
    <source>
        <dbReference type="ARBA" id="ARBA00004370"/>
    </source>
</evidence>
<accession>A0A7H9BHJ6</accession>
<feature type="compositionally biased region" description="Polar residues" evidence="8">
    <location>
        <begin position="607"/>
        <end position="624"/>
    </location>
</feature>
<gene>
    <name evidence="11" type="ORF">HQ393_08025</name>
</gene>
<dbReference type="SMART" id="SM00965">
    <property type="entry name" value="STN"/>
    <property type="match status" value="1"/>
</dbReference>
<dbReference type="Gene3D" id="3.30.1370.120">
    <property type="match status" value="1"/>
</dbReference>
<dbReference type="RefSeq" id="WP_179358278.1">
    <property type="nucleotide sequence ID" value="NZ_CP058627.1"/>
</dbReference>
<keyword evidence="12" id="KW-1185">Reference proteome</keyword>
<evidence type="ECO:0000256" key="2">
    <source>
        <dbReference type="ARBA" id="ARBA00022448"/>
    </source>
</evidence>
<dbReference type="InterPro" id="IPR001775">
    <property type="entry name" value="GspD/PilQ"/>
</dbReference>
<keyword evidence="2 7" id="KW-0813">Transport</keyword>
<evidence type="ECO:0000259" key="10">
    <source>
        <dbReference type="SMART" id="SM00965"/>
    </source>
</evidence>
<name>A0A7H9BHJ6_9NEIS</name>
<dbReference type="InterPro" id="IPR038591">
    <property type="entry name" value="NolW-like_sf"/>
</dbReference>
<dbReference type="GO" id="GO:0015627">
    <property type="term" value="C:type II protein secretion system complex"/>
    <property type="evidence" value="ECO:0007669"/>
    <property type="project" value="TreeGrafter"/>
</dbReference>
<dbReference type="InterPro" id="IPR011662">
    <property type="entry name" value="Secretin/TonB_short_N"/>
</dbReference>
<feature type="domain" description="Secretin/TonB short N-terminal" evidence="10">
    <location>
        <begin position="203"/>
        <end position="254"/>
    </location>
</feature>
<dbReference type="Pfam" id="PF07660">
    <property type="entry name" value="STN"/>
    <property type="match status" value="1"/>
</dbReference>
<comment type="subcellular location">
    <subcellularLocation>
        <location evidence="7">Cell outer membrane</location>
    </subcellularLocation>
    <subcellularLocation>
        <location evidence="1">Membrane</location>
    </subcellularLocation>
</comment>
<evidence type="ECO:0000256" key="5">
    <source>
        <dbReference type="ARBA" id="ARBA00023237"/>
    </source>
</evidence>
<proteinExistence type="inferred from homology"/>
<dbReference type="EMBL" id="CP058627">
    <property type="protein sequence ID" value="QLG88200.1"/>
    <property type="molecule type" value="Genomic_DNA"/>
</dbReference>
<feature type="region of interest" description="Disordered" evidence="8">
    <location>
        <begin position="584"/>
        <end position="659"/>
    </location>
</feature>
<keyword evidence="3 9" id="KW-0732">Signal</keyword>
<dbReference type="PANTHER" id="PTHR30332:SF17">
    <property type="entry name" value="TYPE IV PILIATION SYSTEM PROTEIN DR_0774-RELATED"/>
    <property type="match status" value="1"/>
</dbReference>
<evidence type="ECO:0000313" key="12">
    <source>
        <dbReference type="Proteomes" id="UP000509597"/>
    </source>
</evidence>
<dbReference type="AlphaFoldDB" id="A0A7H9BHJ6"/>
<dbReference type="InterPro" id="IPR005644">
    <property type="entry name" value="NolW-like"/>
</dbReference>
<sequence>MKRALMTSIISLAFLGGCAADIARYQAETQLDAGNPEAALKTLQAQIASSPNDLKLRTAYQTSLLNYVNQMLIKGDQARQQGNSAVAISAYQTVLQWVPNNIRAQEGIRLIEMGVRHDSMLRYARENKDARPDEVLGIVNQILQDNPRNVQAQTLKNDIENRRSREVSLRPALAQALKSPISLQFRDQSMMSVFDIISRIGKVNFIFDKDVPPNLKTTIYARDTTVEDVINLILATNQLDKKILNDNTILIYPKRPDKDRDYKDMVMRTFYLSNADPKQVLAMIKQMVKTRDVYIDERLSMLVMRDTPDAIAVAERLVAAQDIPQSEVLMDVEVLEVSNSDVLDLGIQYPSSVTATVYGNTIATTPTVTKNADGSTTTTSVAATKGAGQMTLDQLGNLNKSDVLLNLGAPTITANFMQTKGNTNVLANPKIRVKNREKAKLLIGDRVPVVTTTTSNGVSSESVNYQDVGLTLNVEPVLTVDNDISVKVSLEVSNIVKTITTKSGLIAYQIGTRRAETNMTSRDGETQVLAGLLSRSEIDAGQGLPFISTIPLLDRIFGTKRSESSKTELILMITPRVIRSLPLPSSHITSFDSGTEGAISTDPLRLRNSSTVNISNQGSQTTTYNPPPAPAPEQQPAPQPANTGDAQPTPPPTRGLGRR</sequence>
<dbReference type="Pfam" id="PF03958">
    <property type="entry name" value="Secretin_N"/>
    <property type="match status" value="1"/>
</dbReference>
<dbReference type="Gene3D" id="1.25.40.10">
    <property type="entry name" value="Tetratricopeptide repeat domain"/>
    <property type="match status" value="1"/>
</dbReference>
<dbReference type="KEGG" id="chiz:HQ393_08025"/>
<dbReference type="PANTHER" id="PTHR30332">
    <property type="entry name" value="PROBABLE GENERAL SECRETION PATHWAY PROTEIN D"/>
    <property type="match status" value="1"/>
</dbReference>
<reference evidence="11 12" key="1">
    <citation type="submission" date="2020-07" db="EMBL/GenBank/DDBJ databases">
        <title>Complete genome sequence of Chitinibacter sp. 2T18.</title>
        <authorList>
            <person name="Bae J.-W."/>
            <person name="Choi J.-W."/>
        </authorList>
    </citation>
    <scope>NUCLEOTIDE SEQUENCE [LARGE SCALE GENOMIC DNA]</scope>
    <source>
        <strain evidence="11 12">2T18</strain>
    </source>
</reference>
<keyword evidence="5" id="KW-0998">Cell outer membrane</keyword>
<feature type="chain" id="PRO_5028959460" evidence="9">
    <location>
        <begin position="20"/>
        <end position="659"/>
    </location>
</feature>
<feature type="compositionally biased region" description="Pro residues" evidence="8">
    <location>
        <begin position="625"/>
        <end position="639"/>
    </location>
</feature>
<organism evidence="11 12">
    <name type="scientific">Chitinibacter bivalviorum</name>
    <dbReference type="NCBI Taxonomy" id="2739434"/>
    <lineage>
        <taxon>Bacteria</taxon>
        <taxon>Pseudomonadati</taxon>
        <taxon>Pseudomonadota</taxon>
        <taxon>Betaproteobacteria</taxon>
        <taxon>Neisseriales</taxon>
        <taxon>Chitinibacteraceae</taxon>
        <taxon>Chitinibacter</taxon>
    </lineage>
</organism>
<dbReference type="PRINTS" id="PR01032">
    <property type="entry name" value="PHAGEIV"/>
</dbReference>
<keyword evidence="4" id="KW-0472">Membrane</keyword>
<evidence type="ECO:0000256" key="8">
    <source>
        <dbReference type="SAM" id="MobiDB-lite"/>
    </source>
</evidence>
<evidence type="ECO:0000256" key="6">
    <source>
        <dbReference type="RuleBase" id="RU004003"/>
    </source>
</evidence>
<dbReference type="PROSITE" id="PS51257">
    <property type="entry name" value="PROKAR_LIPOPROTEIN"/>
    <property type="match status" value="1"/>
</dbReference>
<dbReference type="Proteomes" id="UP000509597">
    <property type="component" value="Chromosome"/>
</dbReference>
<dbReference type="InterPro" id="IPR011990">
    <property type="entry name" value="TPR-like_helical_dom_sf"/>
</dbReference>
<evidence type="ECO:0000256" key="7">
    <source>
        <dbReference type="RuleBase" id="RU004004"/>
    </source>
</evidence>
<dbReference type="Pfam" id="PF00263">
    <property type="entry name" value="Secretin"/>
    <property type="match status" value="1"/>
</dbReference>
<evidence type="ECO:0000256" key="3">
    <source>
        <dbReference type="ARBA" id="ARBA00022729"/>
    </source>
</evidence>